<accession>A0A4P5ZFY0</accession>
<comment type="caution">
    <text evidence="2">The sequence shown here is derived from an EMBL/GenBank/DDBJ whole genome shotgun (WGS) entry which is preliminary data.</text>
</comment>
<proteinExistence type="predicted"/>
<dbReference type="GO" id="GO:0016887">
    <property type="term" value="F:ATP hydrolysis activity"/>
    <property type="evidence" value="ECO:0007669"/>
    <property type="project" value="InterPro"/>
</dbReference>
<dbReference type="RefSeq" id="WP_141294201.1">
    <property type="nucleotide sequence ID" value="NZ_BJCD01000039.1"/>
</dbReference>
<dbReference type="PANTHER" id="PTHR43581">
    <property type="entry name" value="ATP/GTP PHOSPHATASE"/>
    <property type="match status" value="1"/>
</dbReference>
<gene>
    <name evidence="2" type="ORF">PA905_19240</name>
</gene>
<reference evidence="3" key="1">
    <citation type="submission" date="2019-02" db="EMBL/GenBank/DDBJ databases">
        <title>Draft genome sequence of Planktothrix agardhii NIES-905.</title>
        <authorList>
            <person name="Yamaguchi H."/>
            <person name="Suzuki S."/>
            <person name="Kawachi M."/>
        </authorList>
    </citation>
    <scope>NUCLEOTIDE SEQUENCE [LARGE SCALE GENOMIC DNA]</scope>
    <source>
        <strain evidence="3">CCAP 1459/11A</strain>
    </source>
</reference>
<dbReference type="InterPro" id="IPR027417">
    <property type="entry name" value="P-loop_NTPase"/>
</dbReference>
<dbReference type="SUPFAM" id="SSF52540">
    <property type="entry name" value="P-loop containing nucleoside triphosphate hydrolases"/>
    <property type="match status" value="1"/>
</dbReference>
<dbReference type="PANTHER" id="PTHR43581:SF4">
    <property type="entry name" value="ATP_GTP PHOSPHATASE"/>
    <property type="match status" value="1"/>
</dbReference>
<dbReference type="EMBL" id="BJCD01000039">
    <property type="protein sequence ID" value="GDZ93974.1"/>
    <property type="molecule type" value="Genomic_DNA"/>
</dbReference>
<protein>
    <recommendedName>
        <fullName evidence="1">ATPase AAA-type core domain-containing protein</fullName>
    </recommendedName>
</protein>
<dbReference type="GO" id="GO:0005524">
    <property type="term" value="F:ATP binding"/>
    <property type="evidence" value="ECO:0007669"/>
    <property type="project" value="InterPro"/>
</dbReference>
<evidence type="ECO:0000259" key="1">
    <source>
        <dbReference type="Pfam" id="PF13304"/>
    </source>
</evidence>
<dbReference type="InterPro" id="IPR051396">
    <property type="entry name" value="Bact_Antivir_Def_Nuclease"/>
</dbReference>
<dbReference type="AlphaFoldDB" id="A0A4P5ZFY0"/>
<dbReference type="Pfam" id="PF13304">
    <property type="entry name" value="AAA_21"/>
    <property type="match status" value="1"/>
</dbReference>
<feature type="domain" description="ATPase AAA-type core" evidence="1">
    <location>
        <begin position="26"/>
        <end position="334"/>
    </location>
</feature>
<name>A0A4P5ZFY0_PLAAG</name>
<evidence type="ECO:0000313" key="3">
    <source>
        <dbReference type="Proteomes" id="UP000299794"/>
    </source>
</evidence>
<sequence length="386" mass="44560">MKILSIEYHDKEYDWSYKPIELSSNLTLMVGISGAGKTQILKSIFNLKKIANGASLNGVKWNVTFQTRSQVIYRWDGEFETEKFDQDLFQLESEDTPKGFNLLTENLYKDENHLIQRDAEKIIFKHQTTPKLSPTQSIIHLLNQEEDIYMAKEELDRIYFSDPDRTSHGIYGLSLAIFKKCENYSLDQIQESDIPIPIKLSLIYRKFPDQFQIIKQKFIDIFTQIEDIKIEPIDTNNFSLPMSLSKILNESTVISLKEKGIISWIKQSRISAGMFKTLMCLSELFLLPKGSLILIDEFENSLGVNCLDSLADTLLSEERDLQIIMTSHHPYIINNINPSHWKIITRKGGIVTVKNAQDWGIRPSRQKAFIDLINLLEEYPEGIDQA</sequence>
<evidence type="ECO:0000313" key="2">
    <source>
        <dbReference type="EMBL" id="GDZ93974.1"/>
    </source>
</evidence>
<dbReference type="InterPro" id="IPR003959">
    <property type="entry name" value="ATPase_AAA_core"/>
</dbReference>
<dbReference type="Gene3D" id="3.40.50.300">
    <property type="entry name" value="P-loop containing nucleotide triphosphate hydrolases"/>
    <property type="match status" value="1"/>
</dbReference>
<dbReference type="Proteomes" id="UP000299794">
    <property type="component" value="Unassembled WGS sequence"/>
</dbReference>
<organism evidence="2 3">
    <name type="scientific">Planktothrix agardhii CCAP 1459/11A</name>
    <dbReference type="NCBI Taxonomy" id="282420"/>
    <lineage>
        <taxon>Bacteria</taxon>
        <taxon>Bacillati</taxon>
        <taxon>Cyanobacteriota</taxon>
        <taxon>Cyanophyceae</taxon>
        <taxon>Oscillatoriophycideae</taxon>
        <taxon>Oscillatoriales</taxon>
        <taxon>Microcoleaceae</taxon>
        <taxon>Planktothrix</taxon>
    </lineage>
</organism>